<protein>
    <recommendedName>
        <fullName evidence="5">Putative 3-methyladenine DNA glycosylase</fullName>
        <ecNumber evidence="5">3.2.2.-</ecNumber>
    </recommendedName>
</protein>
<dbReference type="SUPFAM" id="SSF50486">
    <property type="entry name" value="FMT C-terminal domain-like"/>
    <property type="match status" value="1"/>
</dbReference>
<dbReference type="GO" id="GO:0003905">
    <property type="term" value="F:alkylbase DNA N-glycosylase activity"/>
    <property type="evidence" value="ECO:0007669"/>
    <property type="project" value="InterPro"/>
</dbReference>
<organism evidence="7 8">
    <name type="scientific">Anaerovirgula multivorans</name>
    <dbReference type="NCBI Taxonomy" id="312168"/>
    <lineage>
        <taxon>Bacteria</taxon>
        <taxon>Bacillati</taxon>
        <taxon>Bacillota</taxon>
        <taxon>Clostridia</taxon>
        <taxon>Peptostreptococcales</taxon>
        <taxon>Natronincolaceae</taxon>
        <taxon>Anaerovirgula</taxon>
    </lineage>
</organism>
<dbReference type="Gene3D" id="3.10.300.10">
    <property type="entry name" value="Methylpurine-DNA glycosylase (MPG)"/>
    <property type="match status" value="1"/>
</dbReference>
<dbReference type="PANTHER" id="PTHR10429">
    <property type="entry name" value="DNA-3-METHYLADENINE GLYCOSYLASE"/>
    <property type="match status" value="1"/>
</dbReference>
<dbReference type="InterPro" id="IPR011034">
    <property type="entry name" value="Formyl_transferase-like_C_sf"/>
</dbReference>
<dbReference type="NCBIfam" id="TIGR00567">
    <property type="entry name" value="3mg"/>
    <property type="match status" value="1"/>
</dbReference>
<proteinExistence type="inferred from homology"/>
<name>A0A239B862_9FIRM</name>
<dbReference type="NCBIfam" id="NF002001">
    <property type="entry name" value="PRK00802.1-1"/>
    <property type="match status" value="1"/>
</dbReference>
<keyword evidence="3 5" id="KW-0378">Hydrolase</keyword>
<evidence type="ECO:0000256" key="6">
    <source>
        <dbReference type="SAM" id="Phobius"/>
    </source>
</evidence>
<gene>
    <name evidence="7" type="ORF">SAMN05446037_100359</name>
</gene>
<dbReference type="Pfam" id="PF02245">
    <property type="entry name" value="Pur_DNA_glyco"/>
    <property type="match status" value="1"/>
</dbReference>
<evidence type="ECO:0000313" key="8">
    <source>
        <dbReference type="Proteomes" id="UP000198304"/>
    </source>
</evidence>
<sequence>MIQREPRGQKKQINDIIIEGIFFDGGGKGMKKLSRDFYDRDTLEVSKDLLGKYLIHHTDGERLVAKIVEVEAYIGDIDKACHAYNNRVTNRTKVLYGSPGIAYVYLIYGMYYCFNVVTEKNGKAAAVLVRAIEPMEGIEKMVGNRYGKKLEEISKKQIINLTDGPGKLCIAMGITKDHNEMDLCGEKLYIAEAEEKIKHPIVTTTRINIDYAEEAIDFPWRYYIKDNPYVSKK</sequence>
<keyword evidence="6" id="KW-1133">Transmembrane helix</keyword>
<keyword evidence="6" id="KW-0812">Transmembrane</keyword>
<dbReference type="GO" id="GO:0003677">
    <property type="term" value="F:DNA binding"/>
    <property type="evidence" value="ECO:0007669"/>
    <property type="project" value="InterPro"/>
</dbReference>
<keyword evidence="2 5" id="KW-0227">DNA damage</keyword>
<dbReference type="AlphaFoldDB" id="A0A239B862"/>
<dbReference type="FunFam" id="3.10.300.10:FF:000001">
    <property type="entry name" value="Putative 3-methyladenine DNA glycosylase"/>
    <property type="match status" value="1"/>
</dbReference>
<keyword evidence="8" id="KW-1185">Reference proteome</keyword>
<dbReference type="CDD" id="cd00540">
    <property type="entry name" value="AAG"/>
    <property type="match status" value="1"/>
</dbReference>
<evidence type="ECO:0000256" key="1">
    <source>
        <dbReference type="ARBA" id="ARBA00009232"/>
    </source>
</evidence>
<evidence type="ECO:0000256" key="2">
    <source>
        <dbReference type="ARBA" id="ARBA00022763"/>
    </source>
</evidence>
<dbReference type="PANTHER" id="PTHR10429:SF0">
    <property type="entry name" value="DNA-3-METHYLADENINE GLYCOSYLASE"/>
    <property type="match status" value="1"/>
</dbReference>
<reference evidence="7 8" key="1">
    <citation type="submission" date="2017-06" db="EMBL/GenBank/DDBJ databases">
        <authorList>
            <person name="Kim H.J."/>
            <person name="Triplett B.A."/>
        </authorList>
    </citation>
    <scope>NUCLEOTIDE SEQUENCE [LARGE SCALE GENOMIC DNA]</scope>
    <source>
        <strain evidence="7 8">SCA</strain>
    </source>
</reference>
<dbReference type="InterPro" id="IPR036995">
    <property type="entry name" value="MPG_sf"/>
</dbReference>
<dbReference type="EMBL" id="FZOJ01000003">
    <property type="protein sequence ID" value="SNS03741.1"/>
    <property type="molecule type" value="Genomic_DNA"/>
</dbReference>
<accession>A0A239B862</accession>
<evidence type="ECO:0000256" key="3">
    <source>
        <dbReference type="ARBA" id="ARBA00022801"/>
    </source>
</evidence>
<evidence type="ECO:0000256" key="4">
    <source>
        <dbReference type="ARBA" id="ARBA00023204"/>
    </source>
</evidence>
<dbReference type="Proteomes" id="UP000198304">
    <property type="component" value="Unassembled WGS sequence"/>
</dbReference>
<comment type="similarity">
    <text evidence="1 5">Belongs to the DNA glycosylase MPG family.</text>
</comment>
<dbReference type="InterPro" id="IPR003180">
    <property type="entry name" value="MPG"/>
</dbReference>
<dbReference type="GO" id="GO:0006284">
    <property type="term" value="P:base-excision repair"/>
    <property type="evidence" value="ECO:0007669"/>
    <property type="project" value="InterPro"/>
</dbReference>
<feature type="transmembrane region" description="Helical" evidence="6">
    <location>
        <begin position="94"/>
        <end position="112"/>
    </location>
</feature>
<keyword evidence="6" id="KW-0472">Membrane</keyword>
<dbReference type="HAMAP" id="MF_00527">
    <property type="entry name" value="3MGH"/>
    <property type="match status" value="1"/>
</dbReference>
<dbReference type="EC" id="3.2.2.-" evidence="5"/>
<evidence type="ECO:0000256" key="5">
    <source>
        <dbReference type="HAMAP-Rule" id="MF_00527"/>
    </source>
</evidence>
<keyword evidence="4 5" id="KW-0234">DNA repair</keyword>
<evidence type="ECO:0000313" key="7">
    <source>
        <dbReference type="EMBL" id="SNS03741.1"/>
    </source>
</evidence>